<organism evidence="1 2">
    <name type="scientific">Podospora australis</name>
    <dbReference type="NCBI Taxonomy" id="1536484"/>
    <lineage>
        <taxon>Eukaryota</taxon>
        <taxon>Fungi</taxon>
        <taxon>Dikarya</taxon>
        <taxon>Ascomycota</taxon>
        <taxon>Pezizomycotina</taxon>
        <taxon>Sordariomycetes</taxon>
        <taxon>Sordariomycetidae</taxon>
        <taxon>Sordariales</taxon>
        <taxon>Podosporaceae</taxon>
        <taxon>Podospora</taxon>
    </lineage>
</organism>
<evidence type="ECO:0000313" key="2">
    <source>
        <dbReference type="Proteomes" id="UP001302126"/>
    </source>
</evidence>
<keyword evidence="2" id="KW-1185">Reference proteome</keyword>
<gene>
    <name evidence="1" type="ORF">QBC35DRAFT_63282</name>
</gene>
<protein>
    <submittedName>
        <fullName evidence="1">Uncharacterized protein</fullName>
    </submittedName>
</protein>
<dbReference type="AlphaFoldDB" id="A0AAN7AKM7"/>
<comment type="caution">
    <text evidence="1">The sequence shown here is derived from an EMBL/GenBank/DDBJ whole genome shotgun (WGS) entry which is preliminary data.</text>
</comment>
<reference evidence="1" key="1">
    <citation type="journal article" date="2023" name="Mol. Phylogenet. Evol.">
        <title>Genome-scale phylogeny and comparative genomics of the fungal order Sordariales.</title>
        <authorList>
            <person name="Hensen N."/>
            <person name="Bonometti L."/>
            <person name="Westerberg I."/>
            <person name="Brannstrom I.O."/>
            <person name="Guillou S."/>
            <person name="Cros-Aarteil S."/>
            <person name="Calhoun S."/>
            <person name="Haridas S."/>
            <person name="Kuo A."/>
            <person name="Mondo S."/>
            <person name="Pangilinan J."/>
            <person name="Riley R."/>
            <person name="LaButti K."/>
            <person name="Andreopoulos B."/>
            <person name="Lipzen A."/>
            <person name="Chen C."/>
            <person name="Yan M."/>
            <person name="Daum C."/>
            <person name="Ng V."/>
            <person name="Clum A."/>
            <person name="Steindorff A."/>
            <person name="Ohm R.A."/>
            <person name="Martin F."/>
            <person name="Silar P."/>
            <person name="Natvig D.O."/>
            <person name="Lalanne C."/>
            <person name="Gautier V."/>
            <person name="Ament-Velasquez S.L."/>
            <person name="Kruys A."/>
            <person name="Hutchinson M.I."/>
            <person name="Powell A.J."/>
            <person name="Barry K."/>
            <person name="Miller A.N."/>
            <person name="Grigoriev I.V."/>
            <person name="Debuchy R."/>
            <person name="Gladieux P."/>
            <person name="Hiltunen Thoren M."/>
            <person name="Johannesson H."/>
        </authorList>
    </citation>
    <scope>NUCLEOTIDE SEQUENCE</scope>
    <source>
        <strain evidence="1">PSN309</strain>
    </source>
</reference>
<reference evidence="1" key="2">
    <citation type="submission" date="2023-05" db="EMBL/GenBank/DDBJ databases">
        <authorList>
            <consortium name="Lawrence Berkeley National Laboratory"/>
            <person name="Steindorff A."/>
            <person name="Hensen N."/>
            <person name="Bonometti L."/>
            <person name="Westerberg I."/>
            <person name="Brannstrom I.O."/>
            <person name="Guillou S."/>
            <person name="Cros-Aarteil S."/>
            <person name="Calhoun S."/>
            <person name="Haridas S."/>
            <person name="Kuo A."/>
            <person name="Mondo S."/>
            <person name="Pangilinan J."/>
            <person name="Riley R."/>
            <person name="Labutti K."/>
            <person name="Andreopoulos B."/>
            <person name="Lipzen A."/>
            <person name="Chen C."/>
            <person name="Yanf M."/>
            <person name="Daum C."/>
            <person name="Ng V."/>
            <person name="Clum A."/>
            <person name="Ohm R."/>
            <person name="Martin F."/>
            <person name="Silar P."/>
            <person name="Natvig D."/>
            <person name="Lalanne C."/>
            <person name="Gautier V."/>
            <person name="Ament-Velasquez S.L."/>
            <person name="Kruys A."/>
            <person name="Hutchinson M.I."/>
            <person name="Powell A.J."/>
            <person name="Barry K."/>
            <person name="Miller A.N."/>
            <person name="Grigoriev I.V."/>
            <person name="Debuchy R."/>
            <person name="Gladieux P."/>
            <person name="Thoren M.H."/>
            <person name="Johannesson H."/>
        </authorList>
    </citation>
    <scope>NUCLEOTIDE SEQUENCE</scope>
    <source>
        <strain evidence="1">PSN309</strain>
    </source>
</reference>
<evidence type="ECO:0000313" key="1">
    <source>
        <dbReference type="EMBL" id="KAK4190688.1"/>
    </source>
</evidence>
<proteinExistence type="predicted"/>
<name>A0AAN7AKM7_9PEZI</name>
<accession>A0AAN7AKM7</accession>
<sequence length="307" mass="34505">MLTFIYLIASSHRSSHQACWVRDMPVGKQANQLPHGDTGSPRHANPLMIDDVSICWEPPDDREDRWMKMPYHYCTAHLSLSYISISSAWEMQQPTHTTRPRAPDTPLINTHITLYLCHTHTGTHVRHALLLTAPPSSSSLHAWVEWPHDKKLIPNRLLGLIALISFLGLCHAVQDGSSRSTAGRTAVKPVKWFWHAAQPSNSSLIAAACREKEREGFAHPRGKLAISALPHSVVADSQYLPVIRPTRTTTTCFTQTTGTCCLFVSLASLASLLRFVVEHASRFFLYNPHSFYRRYTGWADRVDAAHD</sequence>
<dbReference type="EMBL" id="MU864364">
    <property type="protein sequence ID" value="KAK4190688.1"/>
    <property type="molecule type" value="Genomic_DNA"/>
</dbReference>
<dbReference type="Proteomes" id="UP001302126">
    <property type="component" value="Unassembled WGS sequence"/>
</dbReference>